<dbReference type="RefSeq" id="WP_096207263.1">
    <property type="nucleotide sequence ID" value="NZ_FZMP01000234.1"/>
</dbReference>
<gene>
    <name evidence="2" type="ORF">MNV_840003</name>
</gene>
<evidence type="ECO:0000313" key="2">
    <source>
        <dbReference type="EMBL" id="SNQ62738.1"/>
    </source>
</evidence>
<proteinExistence type="predicted"/>
<evidence type="ECO:0000259" key="1">
    <source>
        <dbReference type="Pfam" id="PF04967"/>
    </source>
</evidence>
<dbReference type="AlphaFoldDB" id="A0A284VU76"/>
<name>A0A284VU76_9EURY</name>
<sequence length="210" mass="23843">MRWAILRLQIPDNWMMQLLQEHNVDIRVFGCIPYQSRGGRGLVRLSSDENLAVILNRIRSRKDVLKASFSSESDRAVVGEVVIEKCAACIALKQSDCFMVSSRSRSGGWLEWAVAAENNSMVHDLVYLLEKNKCEVQLIRISGSSGASGLTLRQEEVLQFAYSNGYYEYPRRISLRDLSRIFDISPSTISEILRAGQRRIFSEYFGIPSV</sequence>
<dbReference type="Proteomes" id="UP000218615">
    <property type="component" value="Unassembled WGS sequence"/>
</dbReference>
<keyword evidence="3" id="KW-1185">Reference proteome</keyword>
<dbReference type="EMBL" id="FZMP01000234">
    <property type="protein sequence ID" value="SNQ62738.1"/>
    <property type="molecule type" value="Genomic_DNA"/>
</dbReference>
<evidence type="ECO:0000313" key="3">
    <source>
        <dbReference type="Proteomes" id="UP000218615"/>
    </source>
</evidence>
<feature type="domain" description="HTH bat-type" evidence="1">
    <location>
        <begin position="150"/>
        <end position="201"/>
    </location>
</feature>
<dbReference type="PANTHER" id="PTHR34236:SF1">
    <property type="entry name" value="DIMETHYL SULFOXIDE REDUCTASE TRANSCRIPTIONAL ACTIVATOR"/>
    <property type="match status" value="1"/>
</dbReference>
<protein>
    <recommendedName>
        <fullName evidence="1">HTH bat-type domain-containing protein</fullName>
    </recommendedName>
</protein>
<dbReference type="InterPro" id="IPR007050">
    <property type="entry name" value="HTH_bacterioopsin"/>
</dbReference>
<accession>A0A284VU76</accession>
<reference evidence="3" key="1">
    <citation type="submission" date="2017-06" db="EMBL/GenBank/DDBJ databases">
        <authorList>
            <person name="Cremers G."/>
        </authorList>
    </citation>
    <scope>NUCLEOTIDE SEQUENCE [LARGE SCALE GENOMIC DNA]</scope>
</reference>
<organism evidence="2 3">
    <name type="scientific">Candidatus Methanoperedens nitratireducens</name>
    <dbReference type="NCBI Taxonomy" id="1392998"/>
    <lineage>
        <taxon>Archaea</taxon>
        <taxon>Methanobacteriati</taxon>
        <taxon>Methanobacteriota</taxon>
        <taxon>Stenosarchaea group</taxon>
        <taxon>Methanomicrobia</taxon>
        <taxon>Methanosarcinales</taxon>
        <taxon>ANME-2 cluster</taxon>
        <taxon>Candidatus Methanoperedentaceae</taxon>
        <taxon>Candidatus Methanoperedens</taxon>
    </lineage>
</organism>
<dbReference type="OrthoDB" id="165911at2157"/>
<dbReference type="Pfam" id="PF04967">
    <property type="entry name" value="HTH_10"/>
    <property type="match status" value="1"/>
</dbReference>
<dbReference type="PANTHER" id="PTHR34236">
    <property type="entry name" value="DIMETHYL SULFOXIDE REDUCTASE TRANSCRIPTIONAL ACTIVATOR"/>
    <property type="match status" value="1"/>
</dbReference>